<evidence type="ECO:0000313" key="1">
    <source>
        <dbReference type="EMBL" id="OGG49014.1"/>
    </source>
</evidence>
<dbReference type="Pfam" id="PF10049">
    <property type="entry name" value="DUF2283"/>
    <property type="match status" value="1"/>
</dbReference>
<dbReference type="EMBL" id="MFKF01000240">
    <property type="protein sequence ID" value="OGG49014.1"/>
    <property type="molecule type" value="Genomic_DNA"/>
</dbReference>
<dbReference type="Proteomes" id="UP000178606">
    <property type="component" value="Unassembled WGS sequence"/>
</dbReference>
<protein>
    <recommendedName>
        <fullName evidence="3">DUF2283 domain-containing protein</fullName>
    </recommendedName>
</protein>
<evidence type="ECO:0008006" key="3">
    <source>
        <dbReference type="Google" id="ProtNLM"/>
    </source>
</evidence>
<gene>
    <name evidence="1" type="ORF">A3F84_14355</name>
</gene>
<dbReference type="AlphaFoldDB" id="A0A1F6CIC5"/>
<proteinExistence type="predicted"/>
<accession>A0A1F6CIC5</accession>
<dbReference type="InterPro" id="IPR019270">
    <property type="entry name" value="DUF2283"/>
</dbReference>
<name>A0A1F6CIC5_HANXR</name>
<evidence type="ECO:0000313" key="2">
    <source>
        <dbReference type="Proteomes" id="UP000178606"/>
    </source>
</evidence>
<organism evidence="1 2">
    <name type="scientific">Handelsmanbacteria sp. (strain RIFCSPLOWO2_12_FULL_64_10)</name>
    <dbReference type="NCBI Taxonomy" id="1817868"/>
    <lineage>
        <taxon>Bacteria</taxon>
        <taxon>Candidatus Handelsmaniibacteriota</taxon>
    </lineage>
</organism>
<sequence length="68" mass="7798">MTVKYFKDTDTALFEFSERPVEETREITENVYVDLDKDGNLVNLTIEHAGRYTSLPRVSVQEIDTSAV</sequence>
<reference evidence="1 2" key="1">
    <citation type="journal article" date="2016" name="Nat. Commun.">
        <title>Thousands of microbial genomes shed light on interconnected biogeochemical processes in an aquifer system.</title>
        <authorList>
            <person name="Anantharaman K."/>
            <person name="Brown C.T."/>
            <person name="Hug L.A."/>
            <person name="Sharon I."/>
            <person name="Castelle C.J."/>
            <person name="Probst A.J."/>
            <person name="Thomas B.C."/>
            <person name="Singh A."/>
            <person name="Wilkins M.J."/>
            <person name="Karaoz U."/>
            <person name="Brodie E.L."/>
            <person name="Williams K.H."/>
            <person name="Hubbard S.S."/>
            <person name="Banfield J.F."/>
        </authorList>
    </citation>
    <scope>NUCLEOTIDE SEQUENCE [LARGE SCALE GENOMIC DNA]</scope>
    <source>
        <strain evidence="2">RIFCSPLOWO2_12_FULL_64_10</strain>
    </source>
</reference>
<comment type="caution">
    <text evidence="1">The sequence shown here is derived from an EMBL/GenBank/DDBJ whole genome shotgun (WGS) entry which is preliminary data.</text>
</comment>